<dbReference type="Pfam" id="PF16064">
    <property type="entry name" value="DUF4806"/>
    <property type="match status" value="1"/>
</dbReference>
<sequence>MLPSKRDRKTGYIYRLRKKLESQIDKECNDELANISNNLASDSEDEQDSYVSTTTIPVCTSLKMTCSDSEDSLEVSANGSSISMASRIQNHSDIAEKSKSNETLSREPTITKVLNVLTLVSKRVKKMHGATDYIFTEVGTISNRLLQIEEKVDASITSLDKMKNVLTKSFVSLGNQERPESLEFDFDFKKVSNEEEFLEFDYKLGNDKEYYSKVRKWLTMQFKKNNPDYRMHIAMDLVFERTFMPLCCWTGRGRGESKIAFKTRTNILKLFADIGSNKFTTVNGLLVQKFFKKKFPHAKSRLNLTGTRTTLCRKRRVI</sequence>
<dbReference type="VEuPathDB" id="VectorBase:AFUN021818"/>
<evidence type="ECO:0000259" key="1">
    <source>
        <dbReference type="Pfam" id="PF16064"/>
    </source>
</evidence>
<reference evidence="2" key="1">
    <citation type="submission" date="2020-05" db="UniProtKB">
        <authorList>
            <consortium name="EnsemblMetazoa"/>
        </authorList>
    </citation>
    <scope>IDENTIFICATION</scope>
    <source>
        <strain evidence="2">FUMOZ</strain>
    </source>
</reference>
<feature type="domain" description="DUF4806" evidence="1">
    <location>
        <begin position="187"/>
        <end position="273"/>
    </location>
</feature>
<dbReference type="EnsemblMetazoa" id="AFUN021818-RA">
    <property type="protein sequence ID" value="AFUN021818-PA"/>
    <property type="gene ID" value="AFUN021818"/>
</dbReference>
<dbReference type="InterPro" id="IPR032071">
    <property type="entry name" value="DUF4806"/>
</dbReference>
<dbReference type="AlphaFoldDB" id="A0A4Y0BQY2"/>
<organism evidence="2">
    <name type="scientific">Anopheles funestus</name>
    <name type="common">African malaria mosquito</name>
    <dbReference type="NCBI Taxonomy" id="62324"/>
    <lineage>
        <taxon>Eukaryota</taxon>
        <taxon>Metazoa</taxon>
        <taxon>Ecdysozoa</taxon>
        <taxon>Arthropoda</taxon>
        <taxon>Hexapoda</taxon>
        <taxon>Insecta</taxon>
        <taxon>Pterygota</taxon>
        <taxon>Neoptera</taxon>
        <taxon>Endopterygota</taxon>
        <taxon>Diptera</taxon>
        <taxon>Nematocera</taxon>
        <taxon>Culicoidea</taxon>
        <taxon>Culicidae</taxon>
        <taxon>Anophelinae</taxon>
        <taxon>Anopheles</taxon>
    </lineage>
</organism>
<protein>
    <submittedName>
        <fullName evidence="2">DUF4806 domain-containing protein</fullName>
    </submittedName>
</protein>
<dbReference type="STRING" id="62324.A0A4Y0BQY2"/>
<accession>A0A4Y0BQY2</accession>
<dbReference type="VEuPathDB" id="VectorBase:AFUN2_009607"/>
<name>A0A4Y0BQY2_ANOFN</name>
<evidence type="ECO:0000313" key="2">
    <source>
        <dbReference type="EnsemblMetazoa" id="AFUN021818-PA"/>
    </source>
</evidence>
<proteinExistence type="predicted"/>